<proteinExistence type="predicted"/>
<keyword evidence="2" id="KW-1185">Reference proteome</keyword>
<dbReference type="PANTHER" id="PTHR35871">
    <property type="entry name" value="EXPRESSED PROTEIN"/>
    <property type="match status" value="1"/>
</dbReference>
<name>A0A9P5XRA6_9AGAR</name>
<dbReference type="AlphaFoldDB" id="A0A9P5XRA6"/>
<evidence type="ECO:0000313" key="2">
    <source>
        <dbReference type="Proteomes" id="UP000807353"/>
    </source>
</evidence>
<gene>
    <name evidence="1" type="ORF">BDZ94DRAFT_1205895</name>
</gene>
<sequence>MLEDEDFAQQIQLHLQEIAKDGYIRALDIVDFLARPAMQQKLAEAGARKTTISLRTAQRWLHNMGWRYGQKKNGMYIDGHERPDIVEYREAFIERWKEYEKRMALFNNDGERESFSPQGFPIPSGQVFKLILVTHDESIFYENDRRKNCWTHKTNRGAPQRKGEGLSLMVSDFLTTEWGRLTHDNEEARIIFKPGKNRDGYFTADDLIQQVDKAIDIFEGRTNGLATGLFLFDNAPSHQKRADDALSARKMTKNPAKDWTHRKGGAHMRNGQLLNGETQEFYFGEDHPSMPGWFKGMEQIIKER</sequence>
<accession>A0A9P5XRA6</accession>
<reference evidence="1" key="1">
    <citation type="submission" date="2020-11" db="EMBL/GenBank/DDBJ databases">
        <authorList>
            <consortium name="DOE Joint Genome Institute"/>
            <person name="Ahrendt S."/>
            <person name="Riley R."/>
            <person name="Andreopoulos W."/>
            <person name="Labutti K."/>
            <person name="Pangilinan J."/>
            <person name="Ruiz-Duenas F.J."/>
            <person name="Barrasa J.M."/>
            <person name="Sanchez-Garcia M."/>
            <person name="Camarero S."/>
            <person name="Miyauchi S."/>
            <person name="Serrano A."/>
            <person name="Linde D."/>
            <person name="Babiker R."/>
            <person name="Drula E."/>
            <person name="Ayuso-Fernandez I."/>
            <person name="Pacheco R."/>
            <person name="Padilla G."/>
            <person name="Ferreira P."/>
            <person name="Barriuso J."/>
            <person name="Kellner H."/>
            <person name="Castanera R."/>
            <person name="Alfaro M."/>
            <person name="Ramirez L."/>
            <person name="Pisabarro A.G."/>
            <person name="Kuo A."/>
            <person name="Tritt A."/>
            <person name="Lipzen A."/>
            <person name="He G."/>
            <person name="Yan M."/>
            <person name="Ng V."/>
            <person name="Cullen D."/>
            <person name="Martin F."/>
            <person name="Rosso M.-N."/>
            <person name="Henrissat B."/>
            <person name="Hibbett D."/>
            <person name="Martinez A.T."/>
            <person name="Grigoriev I.V."/>
        </authorList>
    </citation>
    <scope>NUCLEOTIDE SEQUENCE</scope>
    <source>
        <strain evidence="1">CBS 247.69</strain>
    </source>
</reference>
<organism evidence="1 2">
    <name type="scientific">Collybia nuda</name>
    <dbReference type="NCBI Taxonomy" id="64659"/>
    <lineage>
        <taxon>Eukaryota</taxon>
        <taxon>Fungi</taxon>
        <taxon>Dikarya</taxon>
        <taxon>Basidiomycota</taxon>
        <taxon>Agaricomycotina</taxon>
        <taxon>Agaricomycetes</taxon>
        <taxon>Agaricomycetidae</taxon>
        <taxon>Agaricales</taxon>
        <taxon>Tricholomatineae</taxon>
        <taxon>Clitocybaceae</taxon>
        <taxon>Collybia</taxon>
    </lineage>
</organism>
<dbReference type="EMBL" id="MU150790">
    <property type="protein sequence ID" value="KAF9455309.1"/>
    <property type="molecule type" value="Genomic_DNA"/>
</dbReference>
<comment type="caution">
    <text evidence="1">The sequence shown here is derived from an EMBL/GenBank/DDBJ whole genome shotgun (WGS) entry which is preliminary data.</text>
</comment>
<feature type="non-terminal residue" evidence="1">
    <location>
        <position position="304"/>
    </location>
</feature>
<evidence type="ECO:0000313" key="1">
    <source>
        <dbReference type="EMBL" id="KAF9455309.1"/>
    </source>
</evidence>
<protein>
    <submittedName>
        <fullName evidence="1">Uncharacterized protein</fullName>
    </submittedName>
</protein>
<dbReference type="Proteomes" id="UP000807353">
    <property type="component" value="Unassembled WGS sequence"/>
</dbReference>
<dbReference type="OrthoDB" id="6511194at2759"/>
<dbReference type="PANTHER" id="PTHR35871:SF1">
    <property type="entry name" value="CXC1-LIKE CYSTEINE CLUSTER ASSOCIATED WITH KDZ TRANSPOSASES DOMAIN-CONTAINING PROTEIN"/>
    <property type="match status" value="1"/>
</dbReference>